<accession>A0A9I9EKL1</accession>
<reference evidence="2" key="1">
    <citation type="submission" date="2023-03" db="UniProtKB">
        <authorList>
            <consortium name="EnsemblPlants"/>
        </authorList>
    </citation>
    <scope>IDENTIFICATION</scope>
</reference>
<evidence type="ECO:0000313" key="2">
    <source>
        <dbReference type="EnsemblPlants" id="MELO3C035090.2.1"/>
    </source>
</evidence>
<dbReference type="Gramene" id="MELO3C035090.2.1">
    <property type="protein sequence ID" value="MELO3C035090.2.1"/>
    <property type="gene ID" value="MELO3C035090.2"/>
</dbReference>
<sequence>MLEKDLPTQSSASGQTSGEVSRDRLFRRCVGHVLGKPLSMPSFLTLVYFPDAMYYIGKASPDRLYRAAWLRNRFADTILKAREKGDKRDPEKVRMKREELERQQREGWRRATDGGRLKLKLRPQRRTAARDDNDDGTDDGELQTSTNVSLCSEPFPFRFQGSPDALLTALGKPRPFSTHYLPFLTHTYDVRKT</sequence>
<feature type="compositionally biased region" description="Basic residues" evidence="1">
    <location>
        <begin position="117"/>
        <end position="127"/>
    </location>
</feature>
<name>A0A9I9EKL1_CUCME</name>
<dbReference type="InterPro" id="IPR052442">
    <property type="entry name" value="Env_Response_Regulator"/>
</dbReference>
<dbReference type="PANTHER" id="PTHR46136:SF33">
    <property type="entry name" value="TRANSCRIPTION FACTOR GTE10"/>
    <property type="match status" value="1"/>
</dbReference>
<feature type="region of interest" description="Disordered" evidence="1">
    <location>
        <begin position="85"/>
        <end position="147"/>
    </location>
</feature>
<organism evidence="2">
    <name type="scientific">Cucumis melo</name>
    <name type="common">Muskmelon</name>
    <dbReference type="NCBI Taxonomy" id="3656"/>
    <lineage>
        <taxon>Eukaryota</taxon>
        <taxon>Viridiplantae</taxon>
        <taxon>Streptophyta</taxon>
        <taxon>Embryophyta</taxon>
        <taxon>Tracheophyta</taxon>
        <taxon>Spermatophyta</taxon>
        <taxon>Magnoliopsida</taxon>
        <taxon>eudicotyledons</taxon>
        <taxon>Gunneridae</taxon>
        <taxon>Pentapetalae</taxon>
        <taxon>rosids</taxon>
        <taxon>fabids</taxon>
        <taxon>Cucurbitales</taxon>
        <taxon>Cucurbitaceae</taxon>
        <taxon>Benincaseae</taxon>
        <taxon>Cucumis</taxon>
    </lineage>
</organism>
<dbReference type="EnsemblPlants" id="MELO3C035090.2.1">
    <property type="protein sequence ID" value="MELO3C035090.2.1"/>
    <property type="gene ID" value="MELO3C035090.2"/>
</dbReference>
<protein>
    <submittedName>
        <fullName evidence="2">Uncharacterized protein</fullName>
    </submittedName>
</protein>
<feature type="compositionally biased region" description="Basic and acidic residues" evidence="1">
    <location>
        <begin position="85"/>
        <end position="116"/>
    </location>
</feature>
<dbReference type="AlphaFoldDB" id="A0A9I9EKL1"/>
<dbReference type="PANTHER" id="PTHR46136">
    <property type="entry name" value="TRANSCRIPTION FACTOR GTE8"/>
    <property type="match status" value="1"/>
</dbReference>
<proteinExistence type="predicted"/>
<evidence type="ECO:0000256" key="1">
    <source>
        <dbReference type="SAM" id="MobiDB-lite"/>
    </source>
</evidence>
<feature type="compositionally biased region" description="Acidic residues" evidence="1">
    <location>
        <begin position="132"/>
        <end position="141"/>
    </location>
</feature>